<feature type="transmembrane region" description="Helical" evidence="1">
    <location>
        <begin position="33"/>
        <end position="50"/>
    </location>
</feature>
<organism evidence="2 3">
    <name type="scientific">Streptacidiphilus alkalitolerans</name>
    <dbReference type="NCBI Taxonomy" id="3342712"/>
    <lineage>
        <taxon>Bacteria</taxon>
        <taxon>Bacillati</taxon>
        <taxon>Actinomycetota</taxon>
        <taxon>Actinomycetes</taxon>
        <taxon>Kitasatosporales</taxon>
        <taxon>Streptomycetaceae</taxon>
        <taxon>Streptacidiphilus</taxon>
    </lineage>
</organism>
<keyword evidence="1" id="KW-1133">Transmembrane helix</keyword>
<dbReference type="RefSeq" id="WP_380550360.1">
    <property type="nucleotide sequence ID" value="NZ_JBHEZY010000002.1"/>
</dbReference>
<proteinExistence type="predicted"/>
<dbReference type="Proteomes" id="UP001592530">
    <property type="component" value="Unassembled WGS sequence"/>
</dbReference>
<evidence type="ECO:0000313" key="3">
    <source>
        <dbReference type="Proteomes" id="UP001592530"/>
    </source>
</evidence>
<keyword evidence="1" id="KW-0472">Membrane</keyword>
<protein>
    <submittedName>
        <fullName evidence="2">Uncharacterized protein</fullName>
    </submittedName>
</protein>
<accession>A0ABV6WX50</accession>
<feature type="transmembrane region" description="Helical" evidence="1">
    <location>
        <begin position="6"/>
        <end position="24"/>
    </location>
</feature>
<dbReference type="EMBL" id="JBHEZY010000002">
    <property type="protein sequence ID" value="MFC1430613.1"/>
    <property type="molecule type" value="Genomic_DNA"/>
</dbReference>
<gene>
    <name evidence="2" type="ORF">ACEZDB_08030</name>
</gene>
<evidence type="ECO:0000313" key="2">
    <source>
        <dbReference type="EMBL" id="MFC1430613.1"/>
    </source>
</evidence>
<comment type="caution">
    <text evidence="2">The sequence shown here is derived from an EMBL/GenBank/DDBJ whole genome shotgun (WGS) entry which is preliminary data.</text>
</comment>
<evidence type="ECO:0000256" key="1">
    <source>
        <dbReference type="SAM" id="Phobius"/>
    </source>
</evidence>
<feature type="transmembrane region" description="Helical" evidence="1">
    <location>
        <begin position="56"/>
        <end position="75"/>
    </location>
</feature>
<keyword evidence="1" id="KW-0812">Transmembrane</keyword>
<name>A0ABV6WX50_9ACTN</name>
<reference evidence="2 3" key="1">
    <citation type="submission" date="2024-09" db="EMBL/GenBank/DDBJ databases">
        <authorList>
            <person name="Lee S.D."/>
        </authorList>
    </citation>
    <scope>NUCLEOTIDE SEQUENCE [LARGE SCALE GENOMIC DNA]</scope>
    <source>
        <strain evidence="2 3">N1-3</strain>
    </source>
</reference>
<sequence>MHWDTYEIFSVLSGSVWIICGVFIPRQPVKERLWAILGGSFFVGYGIYVAKQTSGTYDFPIAIFVMPVLGLLYLIGSALNRAGRSGTPSDRIR</sequence>